<keyword evidence="4 6" id="KW-0472">Membrane</keyword>
<dbReference type="AlphaFoldDB" id="A0AB34IYD1"/>
<dbReference type="SUPFAM" id="SSF50729">
    <property type="entry name" value="PH domain-like"/>
    <property type="match status" value="1"/>
</dbReference>
<reference evidence="9 10" key="1">
    <citation type="journal article" date="2024" name="Science">
        <title>Giant polyketide synthase enzymes in the biosynthesis of giant marine polyether toxins.</title>
        <authorList>
            <person name="Fallon T.R."/>
            <person name="Shende V.V."/>
            <person name="Wierzbicki I.H."/>
            <person name="Pendleton A.L."/>
            <person name="Watervoot N.F."/>
            <person name="Auber R.P."/>
            <person name="Gonzalez D.J."/>
            <person name="Wisecaver J.H."/>
            <person name="Moore B.S."/>
        </authorList>
    </citation>
    <scope>NUCLEOTIDE SEQUENCE [LARGE SCALE GENOMIC DNA]</scope>
    <source>
        <strain evidence="9 10">12B1</strain>
    </source>
</reference>
<evidence type="ECO:0000259" key="8">
    <source>
        <dbReference type="PROSITE" id="PS50801"/>
    </source>
</evidence>
<gene>
    <name evidence="9" type="ORF">AB1Y20_006536</name>
</gene>
<evidence type="ECO:0000313" key="10">
    <source>
        <dbReference type="Proteomes" id="UP001515480"/>
    </source>
</evidence>
<dbReference type="SMART" id="SM00233">
    <property type="entry name" value="PH"/>
    <property type="match status" value="1"/>
</dbReference>
<keyword evidence="10" id="KW-1185">Reference proteome</keyword>
<evidence type="ECO:0000256" key="6">
    <source>
        <dbReference type="SAM" id="Phobius"/>
    </source>
</evidence>
<keyword evidence="2 6" id="KW-0812">Transmembrane</keyword>
<dbReference type="InterPro" id="IPR001902">
    <property type="entry name" value="SLC26A/SulP_fam"/>
</dbReference>
<feature type="compositionally biased region" description="Low complexity" evidence="5">
    <location>
        <begin position="54"/>
        <end position="74"/>
    </location>
</feature>
<dbReference type="InterPro" id="IPR002645">
    <property type="entry name" value="STAS_dom"/>
</dbReference>
<dbReference type="GO" id="GO:0016020">
    <property type="term" value="C:membrane"/>
    <property type="evidence" value="ECO:0007669"/>
    <property type="project" value="UniProtKB-SubCell"/>
</dbReference>
<dbReference type="GO" id="GO:0055085">
    <property type="term" value="P:transmembrane transport"/>
    <property type="evidence" value="ECO:0007669"/>
    <property type="project" value="InterPro"/>
</dbReference>
<evidence type="ECO:0000256" key="2">
    <source>
        <dbReference type="ARBA" id="ARBA00022692"/>
    </source>
</evidence>
<dbReference type="Pfam" id="PF00916">
    <property type="entry name" value="Sulfate_transp"/>
    <property type="match status" value="1"/>
</dbReference>
<dbReference type="Gene3D" id="3.30.750.24">
    <property type="entry name" value="STAS domain"/>
    <property type="match status" value="1"/>
</dbReference>
<feature type="compositionally biased region" description="Pro residues" evidence="5">
    <location>
        <begin position="36"/>
        <end position="47"/>
    </location>
</feature>
<feature type="domain" description="PH" evidence="7">
    <location>
        <begin position="87"/>
        <end position="195"/>
    </location>
</feature>
<sequence length="966" mass="103997">MPSAALPAAPSLPFPLSRRSLFLHFSLASLISTAPAPSPPPSPPPNSSPWAQGSDSAAPSLAPSLAHPACPPSATASPRPPQLLQPMQPKEGRVQREVQANAFRYVWRNRYLELAKGPVLSLYASEQTKAAGKEPLETFPLETAVLSNAKSPRPGRYAFRLDFWDERGKPHKWILACHTPYDASLWTSALQAAGIRSTFSEETMHAQSIKSATPRTTPRATPQTSPLDSAQCTVTFSSDAPEDEGVGEPDDLEDVAPRDYWPSVSSGLVAQTVFDEEKAQAALVSSTRESCARESYAVESSARGSYAHEGSARVSFRPSAIGEDEPKEQPPDLPSTPATLQDRFSLALRNCNPYLIFSSETSYAKLEATGPMYSLEMLQNDATAGVTVGLVLVPQAVAYAMLAECEPIAGLYTSLVPLLVFAPLTASRHLALGPFALISLLVSETVSQVVSPADTDAYRSAIALLTLMVGLMHLLMRLLRLDVIVSFLSDAVLDGFQSASAVLIASSQLKNVLGFSIPRGQLPNTLWEAAIRWRETNLAAVAITVGSIYLMEWTKKLNAKHFKGMKLPEQLVPLLVGAALSWVFSLEQNLHLRVVGPLPSGLPSFTPPPVTNLALAAALVRPALVVGLFSYVLVMAIVKNMGVKYDYPTDAKRELVAFGAANVAGAFFGAYPAAGSLSRSALVSATCGANCTPAHGVFSALLVLLTLLLLTPAFAPLPYPVLASIVLMAIKSLINIEKARQLAKLNRIDFGLWLLAFVATLLCGVQTGISAAVAASLLVLLVQIARPSYELLGRLPGTDIFRELSRFGEARAPPSVAIVRMSGTLNFLNAEHFLSSVLRETWGREGEAVHVVVLDMAPADSMDVTGVRHLQELRKQLMIRNQALFVCECQGQPSELLSRVGFFKQLGRDAVFARVSQAVRVAEALGTGRRDSVAEKRRARRSRTSDVALNQFDFGDIPDVEPPKME</sequence>
<dbReference type="NCBIfam" id="TIGR00815">
    <property type="entry name" value="sulP"/>
    <property type="match status" value="1"/>
</dbReference>
<evidence type="ECO:0000259" key="7">
    <source>
        <dbReference type="PROSITE" id="PS50003"/>
    </source>
</evidence>
<dbReference type="PROSITE" id="PS50003">
    <property type="entry name" value="PH_DOMAIN"/>
    <property type="match status" value="1"/>
</dbReference>
<dbReference type="InterPro" id="IPR001849">
    <property type="entry name" value="PH_domain"/>
</dbReference>
<dbReference type="Pfam" id="PF00169">
    <property type="entry name" value="PH"/>
    <property type="match status" value="1"/>
</dbReference>
<keyword evidence="3 6" id="KW-1133">Transmembrane helix</keyword>
<feature type="compositionally biased region" description="Acidic residues" evidence="5">
    <location>
        <begin position="240"/>
        <end position="254"/>
    </location>
</feature>
<dbReference type="EMBL" id="JBGBPQ010000015">
    <property type="protein sequence ID" value="KAL1510207.1"/>
    <property type="molecule type" value="Genomic_DNA"/>
</dbReference>
<evidence type="ECO:0000313" key="9">
    <source>
        <dbReference type="EMBL" id="KAL1510207.1"/>
    </source>
</evidence>
<organism evidence="9 10">
    <name type="scientific">Prymnesium parvum</name>
    <name type="common">Toxic golden alga</name>
    <dbReference type="NCBI Taxonomy" id="97485"/>
    <lineage>
        <taxon>Eukaryota</taxon>
        <taxon>Haptista</taxon>
        <taxon>Haptophyta</taxon>
        <taxon>Prymnesiophyceae</taxon>
        <taxon>Prymnesiales</taxon>
        <taxon>Prymnesiaceae</taxon>
        <taxon>Prymnesium</taxon>
    </lineage>
</organism>
<dbReference type="PROSITE" id="PS50801">
    <property type="entry name" value="STAS"/>
    <property type="match status" value="1"/>
</dbReference>
<feature type="region of interest" description="Disordered" evidence="5">
    <location>
        <begin position="33"/>
        <end position="94"/>
    </location>
</feature>
<feature type="domain" description="STAS" evidence="8">
    <location>
        <begin position="806"/>
        <end position="922"/>
    </location>
</feature>
<feature type="transmembrane region" description="Helical" evidence="6">
    <location>
        <begin position="655"/>
        <end position="674"/>
    </location>
</feature>
<protein>
    <recommendedName>
        <fullName evidence="11">STAS domain-containing protein</fullName>
    </recommendedName>
</protein>
<comment type="subcellular location">
    <subcellularLocation>
        <location evidence="1">Membrane</location>
        <topology evidence="1">Multi-pass membrane protein</topology>
    </subcellularLocation>
</comment>
<evidence type="ECO:0000256" key="5">
    <source>
        <dbReference type="SAM" id="MobiDB-lite"/>
    </source>
</evidence>
<feature type="compositionally biased region" description="Polar residues" evidence="5">
    <location>
        <begin position="227"/>
        <end position="238"/>
    </location>
</feature>
<evidence type="ECO:0000256" key="1">
    <source>
        <dbReference type="ARBA" id="ARBA00004141"/>
    </source>
</evidence>
<accession>A0AB34IYD1</accession>
<proteinExistence type="predicted"/>
<evidence type="ECO:0000256" key="3">
    <source>
        <dbReference type="ARBA" id="ARBA00022989"/>
    </source>
</evidence>
<dbReference type="PANTHER" id="PTHR11814">
    <property type="entry name" value="SULFATE TRANSPORTER"/>
    <property type="match status" value="1"/>
</dbReference>
<dbReference type="Pfam" id="PF01740">
    <property type="entry name" value="STAS"/>
    <property type="match status" value="1"/>
</dbReference>
<dbReference type="InterPro" id="IPR011993">
    <property type="entry name" value="PH-like_dom_sf"/>
</dbReference>
<evidence type="ECO:0008006" key="11">
    <source>
        <dbReference type="Google" id="ProtNLM"/>
    </source>
</evidence>
<dbReference type="Gene3D" id="2.30.29.30">
    <property type="entry name" value="Pleckstrin-homology domain (PH domain)/Phosphotyrosine-binding domain (PTB)"/>
    <property type="match status" value="1"/>
</dbReference>
<dbReference type="InterPro" id="IPR011547">
    <property type="entry name" value="SLC26A/SulP_dom"/>
</dbReference>
<dbReference type="InterPro" id="IPR036513">
    <property type="entry name" value="STAS_dom_sf"/>
</dbReference>
<dbReference type="SUPFAM" id="SSF52091">
    <property type="entry name" value="SpoIIaa-like"/>
    <property type="match status" value="1"/>
</dbReference>
<dbReference type="Proteomes" id="UP001515480">
    <property type="component" value="Unassembled WGS sequence"/>
</dbReference>
<comment type="caution">
    <text evidence="9">The sequence shown here is derived from an EMBL/GenBank/DDBJ whole genome shotgun (WGS) entry which is preliminary data.</text>
</comment>
<evidence type="ECO:0000256" key="4">
    <source>
        <dbReference type="ARBA" id="ARBA00023136"/>
    </source>
</evidence>
<feature type="compositionally biased region" description="Low complexity" evidence="5">
    <location>
        <begin position="211"/>
        <end position="226"/>
    </location>
</feature>
<feature type="transmembrane region" description="Helical" evidence="6">
    <location>
        <begin position="610"/>
        <end position="634"/>
    </location>
</feature>
<feature type="transmembrane region" description="Helical" evidence="6">
    <location>
        <begin position="750"/>
        <end position="782"/>
    </location>
</feature>
<name>A0AB34IYD1_PRYPA</name>
<dbReference type="CDD" id="cd07042">
    <property type="entry name" value="STAS_SulP_like_sulfate_transporter"/>
    <property type="match status" value="1"/>
</dbReference>
<feature type="region of interest" description="Disordered" evidence="5">
    <location>
        <begin position="205"/>
        <end position="258"/>
    </location>
</feature>
<feature type="transmembrane region" description="Helical" evidence="6">
    <location>
        <begin position="702"/>
        <end position="730"/>
    </location>
</feature>